<dbReference type="Gene3D" id="1.25.40.10">
    <property type="entry name" value="Tetratricopeptide repeat domain"/>
    <property type="match status" value="1"/>
</dbReference>
<gene>
    <name evidence="1" type="ORF">CYFUS_004479</name>
</gene>
<evidence type="ECO:0000313" key="1">
    <source>
        <dbReference type="EMBL" id="ATB39040.1"/>
    </source>
</evidence>
<dbReference type="KEGG" id="cfus:CYFUS_004479"/>
<dbReference type="SUPFAM" id="SSF48452">
    <property type="entry name" value="TPR-like"/>
    <property type="match status" value="1"/>
</dbReference>
<accession>A0A250J663</accession>
<proteinExistence type="predicted"/>
<dbReference type="EMBL" id="CP022098">
    <property type="protein sequence ID" value="ATB39040.1"/>
    <property type="molecule type" value="Genomic_DNA"/>
</dbReference>
<evidence type="ECO:0008006" key="3">
    <source>
        <dbReference type="Google" id="ProtNLM"/>
    </source>
</evidence>
<reference evidence="1 2" key="1">
    <citation type="submission" date="2017-06" db="EMBL/GenBank/DDBJ databases">
        <title>Sequencing and comparative analysis of myxobacterial genomes.</title>
        <authorList>
            <person name="Rupp O."/>
            <person name="Goesmann A."/>
            <person name="Sogaard-Andersen L."/>
        </authorList>
    </citation>
    <scope>NUCLEOTIDE SEQUENCE [LARGE SCALE GENOMIC DNA]</scope>
    <source>
        <strain evidence="1 2">DSM 52655</strain>
    </source>
</reference>
<sequence length="403" mass="44204">MGAEEISEKLNELLLDVALSRRQLEKQPQQFLRILVDTAILFPVFDGWPSPMDGWMEEAERLDREIRAEVERARGLGQQEDADLASTLHAETMGLLAVRRALVSMHRGDLEGALRVLEAARRPELPPLVRLWEAATRARVHVRRHAFDEAERALAEATPLLPRLNFGEEGIAASVPIAQAELALERGAPSAERALREALAKVPPEWVEERVRLHQGLALALVTRAEALPALEQFERAHELVAAAGIQSEVVLMDLAIGSLRLGLGDISGAEKAFHEALSLSEAHSSPSLEPLLRLSAARARAAAGDFTEAAAHCLRAAIAFAQRGSATGYVGMISFLHSLQLEAKDYAEAYRTLATGLSVSRRLGIPGAEALLRTLVNRMRDTVLGPERFDRMVEELLRQAKQ</sequence>
<dbReference type="RefSeq" id="WP_095987131.1">
    <property type="nucleotide sequence ID" value="NZ_CP022098.1"/>
</dbReference>
<evidence type="ECO:0000313" key="2">
    <source>
        <dbReference type="Proteomes" id="UP000217257"/>
    </source>
</evidence>
<dbReference type="Proteomes" id="UP000217257">
    <property type="component" value="Chromosome"/>
</dbReference>
<name>A0A250J663_9BACT</name>
<dbReference type="AlphaFoldDB" id="A0A250J663"/>
<dbReference type="InterPro" id="IPR011990">
    <property type="entry name" value="TPR-like_helical_dom_sf"/>
</dbReference>
<organism evidence="1 2">
    <name type="scientific">Cystobacter fuscus</name>
    <dbReference type="NCBI Taxonomy" id="43"/>
    <lineage>
        <taxon>Bacteria</taxon>
        <taxon>Pseudomonadati</taxon>
        <taxon>Myxococcota</taxon>
        <taxon>Myxococcia</taxon>
        <taxon>Myxococcales</taxon>
        <taxon>Cystobacterineae</taxon>
        <taxon>Archangiaceae</taxon>
        <taxon>Cystobacter</taxon>
    </lineage>
</organism>
<protein>
    <recommendedName>
        <fullName evidence="3">MalT-like TPR region domain-containing protein</fullName>
    </recommendedName>
</protein>